<dbReference type="OrthoDB" id="3050608at2759"/>
<dbReference type="OMA" id="NNAQGGH"/>
<keyword evidence="3" id="KW-1185">Reference proteome</keyword>
<dbReference type="Proteomes" id="UP000007148">
    <property type="component" value="Unassembled WGS sequence"/>
</dbReference>
<dbReference type="AlphaFoldDB" id="G4TCF4"/>
<organism evidence="2 3">
    <name type="scientific">Serendipita indica (strain DSM 11827)</name>
    <name type="common">Root endophyte fungus</name>
    <name type="synonym">Piriformospora indica</name>
    <dbReference type="NCBI Taxonomy" id="1109443"/>
    <lineage>
        <taxon>Eukaryota</taxon>
        <taxon>Fungi</taxon>
        <taxon>Dikarya</taxon>
        <taxon>Basidiomycota</taxon>
        <taxon>Agaricomycotina</taxon>
        <taxon>Agaricomycetes</taxon>
        <taxon>Sebacinales</taxon>
        <taxon>Serendipitaceae</taxon>
        <taxon>Serendipita</taxon>
    </lineage>
</organism>
<evidence type="ECO:0000313" key="2">
    <source>
        <dbReference type="EMBL" id="CCA68977.1"/>
    </source>
</evidence>
<reference evidence="2 3" key="1">
    <citation type="journal article" date="2011" name="PLoS Pathog.">
        <title>Endophytic Life Strategies Decoded by Genome and Transcriptome Analyses of the Mutualistic Root Symbiont Piriformospora indica.</title>
        <authorList>
            <person name="Zuccaro A."/>
            <person name="Lahrmann U."/>
            <person name="Guldener U."/>
            <person name="Langen G."/>
            <person name="Pfiffi S."/>
            <person name="Biedenkopf D."/>
            <person name="Wong P."/>
            <person name="Samans B."/>
            <person name="Grimm C."/>
            <person name="Basiewicz M."/>
            <person name="Murat C."/>
            <person name="Martin F."/>
            <person name="Kogel K.H."/>
        </authorList>
    </citation>
    <scope>NUCLEOTIDE SEQUENCE [LARGE SCALE GENOMIC DNA]</scope>
    <source>
        <strain evidence="2 3">DSM 11827</strain>
    </source>
</reference>
<dbReference type="EMBL" id="CAFZ01000044">
    <property type="protein sequence ID" value="CCA68977.1"/>
    <property type="molecule type" value="Genomic_DNA"/>
</dbReference>
<evidence type="ECO:0000256" key="1">
    <source>
        <dbReference type="SAM" id="MobiDB-lite"/>
    </source>
</evidence>
<protein>
    <submittedName>
        <fullName evidence="2">Related to DNA damage-responsive protein 48</fullName>
    </submittedName>
</protein>
<feature type="region of interest" description="Disordered" evidence="1">
    <location>
        <begin position="1"/>
        <end position="74"/>
    </location>
</feature>
<dbReference type="PANTHER" id="PTHR40462">
    <property type="entry name" value="CHROMOSOME 1, WHOLE GENOME SHOTGUN SEQUENCE"/>
    <property type="match status" value="1"/>
</dbReference>
<accession>G4TCF4</accession>
<dbReference type="InParanoid" id="G4TCF4"/>
<proteinExistence type="predicted"/>
<dbReference type="HOGENOM" id="CLU_100306_0_0_1"/>
<evidence type="ECO:0000313" key="3">
    <source>
        <dbReference type="Proteomes" id="UP000007148"/>
    </source>
</evidence>
<dbReference type="PANTHER" id="PTHR40462:SF1">
    <property type="entry name" value="EXPRESSED PROTEIN"/>
    <property type="match status" value="1"/>
</dbReference>
<sequence length="142" mass="15088">MDFLKNAAQQYTQSQSHDNQGQNNNQGQGHQNQNNDLGGMMGALSNALGSQNKDSNQQHGQGSQPNAQLGGLMNMVNGALGGGAKGEAKEDKLDKAVDMFQEHVLKAGSQSNESAIEQAKDKQIADAIRSGYKQFTGKDIPS</sequence>
<feature type="compositionally biased region" description="Low complexity" evidence="1">
    <location>
        <begin position="13"/>
        <end position="36"/>
    </location>
</feature>
<comment type="caution">
    <text evidence="2">The sequence shown here is derived from an EMBL/GenBank/DDBJ whole genome shotgun (WGS) entry which is preliminary data.</text>
</comment>
<feature type="compositionally biased region" description="Polar residues" evidence="1">
    <location>
        <begin position="47"/>
        <end position="67"/>
    </location>
</feature>
<gene>
    <name evidence="2" type="ORF">PIIN_02837</name>
</gene>
<name>G4TCF4_SERID</name>
<dbReference type="eggNOG" id="ENOG502S9RM">
    <property type="taxonomic scope" value="Eukaryota"/>
</dbReference>